<protein>
    <submittedName>
        <fullName evidence="2">Glycosyltransferase family 2 protein</fullName>
    </submittedName>
</protein>
<dbReference type="CDD" id="cd04179">
    <property type="entry name" value="DPM_DPG-synthase_like"/>
    <property type="match status" value="1"/>
</dbReference>
<evidence type="ECO:0000259" key="1">
    <source>
        <dbReference type="Pfam" id="PF00535"/>
    </source>
</evidence>
<name>A0ABW9F1P5_9GAMM</name>
<dbReference type="InterPro" id="IPR001173">
    <property type="entry name" value="Glyco_trans_2-like"/>
</dbReference>
<organism evidence="2 3">
    <name type="scientific">Yersinia proxima</name>
    <dbReference type="NCBI Taxonomy" id="2890316"/>
    <lineage>
        <taxon>Bacteria</taxon>
        <taxon>Pseudomonadati</taxon>
        <taxon>Pseudomonadota</taxon>
        <taxon>Gammaproteobacteria</taxon>
        <taxon>Enterobacterales</taxon>
        <taxon>Yersiniaceae</taxon>
        <taxon>Yersinia</taxon>
    </lineage>
</organism>
<dbReference type="Pfam" id="PF00535">
    <property type="entry name" value="Glycos_transf_2"/>
    <property type="match status" value="1"/>
</dbReference>
<dbReference type="PANTHER" id="PTHR48090:SF7">
    <property type="entry name" value="RFBJ PROTEIN"/>
    <property type="match status" value="1"/>
</dbReference>
<dbReference type="RefSeq" id="WP_050076625.1">
    <property type="nucleotide sequence ID" value="NZ_CABHYG010000014.1"/>
</dbReference>
<dbReference type="Gene3D" id="3.90.550.10">
    <property type="entry name" value="Spore Coat Polysaccharide Biosynthesis Protein SpsA, Chain A"/>
    <property type="match status" value="1"/>
</dbReference>
<keyword evidence="3" id="KW-1185">Reference proteome</keyword>
<accession>A0ABW9F1P5</accession>
<feature type="domain" description="Glycosyltransferase 2-like" evidence="1">
    <location>
        <begin position="4"/>
        <end position="121"/>
    </location>
</feature>
<comment type="caution">
    <text evidence="2">The sequence shown here is derived from an EMBL/GenBank/DDBJ whole genome shotgun (WGS) entry which is preliminary data.</text>
</comment>
<sequence length="232" mass="26501">MKYSLIIPCYNEAANLPLLLERCKAITFNPDIEVILVDNGSTDTSPEILQQLLPQYPGCRSVRVENNQGYGFGILAGLKAAKGDVLGWTHADMQTDPQDFLRGLALFEQNGMDIFVKGQRYGRPLSDVIFTVGMSVFETLLLGKAMWDINAQPTLFSRSFFETWQDPPHDFSLDLYVYYRAKISTLITHRFPVKFGERANGVSHWNVNWAAKRKFIRRTIEFSLQLKKTLKK</sequence>
<dbReference type="EMBL" id="JBBEST010000007">
    <property type="protein sequence ID" value="MFM1347865.1"/>
    <property type="molecule type" value="Genomic_DNA"/>
</dbReference>
<dbReference type="PANTHER" id="PTHR48090">
    <property type="entry name" value="UNDECAPRENYL-PHOSPHATE 4-DEOXY-4-FORMAMIDO-L-ARABINOSE TRANSFERASE-RELATED"/>
    <property type="match status" value="1"/>
</dbReference>
<evidence type="ECO:0000313" key="3">
    <source>
        <dbReference type="Proteomes" id="UP001629523"/>
    </source>
</evidence>
<dbReference type="InterPro" id="IPR050256">
    <property type="entry name" value="Glycosyltransferase_2"/>
</dbReference>
<gene>
    <name evidence="2" type="ORF">WFP14_15025</name>
</gene>
<dbReference type="InterPro" id="IPR029044">
    <property type="entry name" value="Nucleotide-diphossugar_trans"/>
</dbReference>
<dbReference type="Proteomes" id="UP001629523">
    <property type="component" value="Unassembled WGS sequence"/>
</dbReference>
<evidence type="ECO:0000313" key="2">
    <source>
        <dbReference type="EMBL" id="MFM1347865.1"/>
    </source>
</evidence>
<proteinExistence type="predicted"/>
<dbReference type="GeneID" id="93971277"/>
<reference evidence="2 3" key="1">
    <citation type="journal article" date="2024" name="Infect. Genet. Evol.">
        <title>Characteristics and comparative genome analysis of Yersinia enterocolitica and related species associated with human infections in Switzerland 2019-2023.</title>
        <authorList>
            <person name="Stevens M.J.A."/>
            <person name="Horlbog J.A."/>
            <person name="Diethelm A."/>
            <person name="Stephan R."/>
            <person name="Nuesch-Inderbinen M."/>
        </authorList>
    </citation>
    <scope>NUCLEOTIDE SEQUENCE [LARGE SCALE GENOMIC DNA]</scope>
    <source>
        <strain evidence="2 3">N20-0302</strain>
    </source>
</reference>
<dbReference type="SUPFAM" id="SSF53448">
    <property type="entry name" value="Nucleotide-diphospho-sugar transferases"/>
    <property type="match status" value="1"/>
</dbReference>